<dbReference type="AlphaFoldDB" id="A0A197K6Q9"/>
<evidence type="ECO:0000313" key="2">
    <source>
        <dbReference type="Proteomes" id="UP000078512"/>
    </source>
</evidence>
<organism evidence="1 2">
    <name type="scientific">Linnemannia elongata AG-77</name>
    <dbReference type="NCBI Taxonomy" id="1314771"/>
    <lineage>
        <taxon>Eukaryota</taxon>
        <taxon>Fungi</taxon>
        <taxon>Fungi incertae sedis</taxon>
        <taxon>Mucoromycota</taxon>
        <taxon>Mortierellomycotina</taxon>
        <taxon>Mortierellomycetes</taxon>
        <taxon>Mortierellales</taxon>
        <taxon>Mortierellaceae</taxon>
        <taxon>Linnemannia</taxon>
    </lineage>
</organism>
<proteinExistence type="predicted"/>
<reference evidence="1 2" key="1">
    <citation type="submission" date="2016-05" db="EMBL/GenBank/DDBJ databases">
        <title>Genome sequencing reveals origins of a unique bacterial endosymbiosis in the earliest lineages of terrestrial Fungi.</title>
        <authorList>
            <consortium name="DOE Joint Genome Institute"/>
            <person name="Uehling J."/>
            <person name="Gryganskyi A."/>
            <person name="Hameed K."/>
            <person name="Tschaplinski T."/>
            <person name="Misztal P."/>
            <person name="Wu S."/>
            <person name="Desiro A."/>
            <person name="Vande Pol N."/>
            <person name="Du Z.-Y."/>
            <person name="Zienkiewicz A."/>
            <person name="Zienkiewicz K."/>
            <person name="Morin E."/>
            <person name="Tisserant E."/>
            <person name="Splivallo R."/>
            <person name="Hainaut M."/>
            <person name="Henrissat B."/>
            <person name="Ohm R."/>
            <person name="Kuo A."/>
            <person name="Yan J."/>
            <person name="Lipzen A."/>
            <person name="Nolan M."/>
            <person name="Labutti K."/>
            <person name="Barry K."/>
            <person name="Goldstein A."/>
            <person name="Labbe J."/>
            <person name="Schadt C."/>
            <person name="Tuskan G."/>
            <person name="Grigoriev I."/>
            <person name="Martin F."/>
            <person name="Vilgalys R."/>
            <person name="Bonito G."/>
        </authorList>
    </citation>
    <scope>NUCLEOTIDE SEQUENCE [LARGE SCALE GENOMIC DNA]</scope>
    <source>
        <strain evidence="1 2">AG-77</strain>
    </source>
</reference>
<evidence type="ECO:0000313" key="1">
    <source>
        <dbReference type="EMBL" id="OAQ33352.1"/>
    </source>
</evidence>
<name>A0A197K6Q9_9FUNG</name>
<dbReference type="Proteomes" id="UP000078512">
    <property type="component" value="Unassembled WGS sequence"/>
</dbReference>
<dbReference type="EMBL" id="KV442021">
    <property type="protein sequence ID" value="OAQ33352.1"/>
    <property type="molecule type" value="Genomic_DNA"/>
</dbReference>
<gene>
    <name evidence="1" type="ORF">K457DRAFT_15392</name>
</gene>
<sequence>MVRTAAPTITGLVNLHVTATVDNLGFGRGKGTGGESKSNGPAFQDARTLNLCETNTALALDQGSMRQRQLAP</sequence>
<accession>A0A197K6Q9</accession>
<keyword evidence="2" id="KW-1185">Reference proteome</keyword>
<protein>
    <submittedName>
        <fullName evidence="1">Uncharacterized protein</fullName>
    </submittedName>
</protein>